<dbReference type="InterPro" id="IPR029044">
    <property type="entry name" value="Nucleotide-diphossugar_trans"/>
</dbReference>
<dbReference type="CDD" id="cd06438">
    <property type="entry name" value="EpsO_like"/>
    <property type="match status" value="1"/>
</dbReference>
<dbReference type="OrthoDB" id="9797391at2"/>
<keyword evidence="4" id="KW-1133">Transmembrane helix</keyword>
<protein>
    <submittedName>
        <fullName evidence="5">Glycosyltransferase family 2 protein</fullName>
    </submittedName>
    <submittedName>
        <fullName evidence="6">N-glycosyltransferase</fullName>
    </submittedName>
</protein>
<dbReference type="EMBL" id="UZVY01000001">
    <property type="protein sequence ID" value="VDR42177.1"/>
    <property type="molecule type" value="Genomic_DNA"/>
</dbReference>
<dbReference type="Gene3D" id="3.90.550.10">
    <property type="entry name" value="Spore Coat Polysaccharide Biosynthesis Protein SpsA, Chain A"/>
    <property type="match status" value="1"/>
</dbReference>
<evidence type="ECO:0000256" key="1">
    <source>
        <dbReference type="ARBA" id="ARBA00006739"/>
    </source>
</evidence>
<keyword evidence="2" id="KW-0328">Glycosyltransferase</keyword>
<dbReference type="Proteomes" id="UP000280036">
    <property type="component" value="Unassembled WGS sequence"/>
</dbReference>
<reference evidence="6 7" key="1">
    <citation type="submission" date="2018-12" db="EMBL/GenBank/DDBJ databases">
        <authorList>
            <consortium name="Pathogen Informatics"/>
        </authorList>
    </citation>
    <scope>NUCLEOTIDE SEQUENCE [LARGE SCALE GENOMIC DNA]</scope>
    <source>
        <strain evidence="6 7">NCTC10126</strain>
    </source>
</reference>
<evidence type="ECO:0000256" key="3">
    <source>
        <dbReference type="ARBA" id="ARBA00022679"/>
    </source>
</evidence>
<evidence type="ECO:0000313" key="5">
    <source>
        <dbReference type="EMBL" id="UUD34997.1"/>
    </source>
</evidence>
<dbReference type="RefSeq" id="WP_126118392.1">
    <property type="nucleotide sequence ID" value="NZ_CP101806.1"/>
</dbReference>
<keyword evidence="4" id="KW-0472">Membrane</keyword>
<evidence type="ECO:0000313" key="7">
    <source>
        <dbReference type="Proteomes" id="UP000280036"/>
    </source>
</evidence>
<gene>
    <name evidence="6" type="ORF">NCTC10126_00678</name>
    <name evidence="5" type="ORF">NPA07_04275</name>
</gene>
<dbReference type="GO" id="GO:0016757">
    <property type="term" value="F:glycosyltransferase activity"/>
    <property type="evidence" value="ECO:0007669"/>
    <property type="project" value="UniProtKB-KW"/>
</dbReference>
<reference evidence="5" key="2">
    <citation type="submission" date="2022-07" db="EMBL/GenBank/DDBJ databases">
        <title>Complete genome of Mycoplasma caviae type strain G122.</title>
        <authorList>
            <person name="Spergser J."/>
        </authorList>
    </citation>
    <scope>NUCLEOTIDE SEQUENCE</scope>
    <source>
        <strain evidence="5">G122</strain>
    </source>
</reference>
<proteinExistence type="inferred from homology"/>
<accession>A0A3P8KX89</accession>
<dbReference type="Proteomes" id="UP001058569">
    <property type="component" value="Chromosome"/>
</dbReference>
<evidence type="ECO:0000256" key="2">
    <source>
        <dbReference type="ARBA" id="ARBA00022676"/>
    </source>
</evidence>
<feature type="transmembrane region" description="Helical" evidence="4">
    <location>
        <begin position="397"/>
        <end position="414"/>
    </location>
</feature>
<evidence type="ECO:0000313" key="8">
    <source>
        <dbReference type="Proteomes" id="UP001058569"/>
    </source>
</evidence>
<keyword evidence="8" id="KW-1185">Reference proteome</keyword>
<dbReference type="EMBL" id="CP101806">
    <property type="protein sequence ID" value="UUD34997.1"/>
    <property type="molecule type" value="Genomic_DNA"/>
</dbReference>
<dbReference type="PANTHER" id="PTHR43630">
    <property type="entry name" value="POLY-BETA-1,6-N-ACETYL-D-GLUCOSAMINE SYNTHASE"/>
    <property type="match status" value="1"/>
</dbReference>
<dbReference type="PANTHER" id="PTHR43630:SF1">
    <property type="entry name" value="POLY-BETA-1,6-N-ACETYL-D-GLUCOSAMINE SYNTHASE"/>
    <property type="match status" value="1"/>
</dbReference>
<evidence type="ECO:0000313" key="6">
    <source>
        <dbReference type="EMBL" id="VDR42177.1"/>
    </source>
</evidence>
<comment type="similarity">
    <text evidence="1">Belongs to the glycosyltransferase 2 family.</text>
</comment>
<name>A0A3P8KX89_9BACT</name>
<dbReference type="SUPFAM" id="SSF53448">
    <property type="entry name" value="Nucleotide-diphospho-sugar transferases"/>
    <property type="match status" value="1"/>
</dbReference>
<keyword evidence="3 6" id="KW-0808">Transferase</keyword>
<feature type="transmembrane region" description="Helical" evidence="4">
    <location>
        <begin position="351"/>
        <end position="377"/>
    </location>
</feature>
<evidence type="ECO:0000256" key="4">
    <source>
        <dbReference type="SAM" id="Phobius"/>
    </source>
</evidence>
<organism evidence="6 7">
    <name type="scientific">Mycoplasmopsis caviae</name>
    <dbReference type="NCBI Taxonomy" id="55603"/>
    <lineage>
        <taxon>Bacteria</taxon>
        <taxon>Bacillati</taxon>
        <taxon>Mycoplasmatota</taxon>
        <taxon>Mycoplasmoidales</taxon>
        <taxon>Metamycoplasmataceae</taxon>
        <taxon>Mycoplasmopsis</taxon>
    </lineage>
</organism>
<sequence length="435" mass="50922">MEKLNLSTVIIGYITLGISILFFLIFFLQIAYTFLALFIKNKKFKKTDVYNNHAILIPAHNEGHIIADLVKSLKAMDYPADKFKVFVVADNCTDNTADVAREAGADKVYERFNKELIGPNFAIHETLLKIKDEFGTFDSFSWFDADNIVEKEWLSKMNDAFNHPKKYDYFTSFRDTQNFEDNWISSSYSIEFYRLVSQIATVRSVFKNPHMVGGTGFMVRWEILEKNDYWGKYKSMVHDTEFSFDALSNNYKGIYVDGARFYDLQPTKMSVSWKQRTRWTVGNLKLGHTIWGKIFKNLFFKFEAPQKKLNYLDYIAMLSPAWIWFVVLFIFNTTLTVLNGVLLGFGQVDFWKFLGVLSLPLMFVWYYLSAWFMGLAVIIRQCKKMKRISGWSKFKALFGYPIFLFLNVPISIYAQKNINMKFVNTKKERSTKTMI</sequence>
<dbReference type="Pfam" id="PF13641">
    <property type="entry name" value="Glyco_tranf_2_3"/>
    <property type="match status" value="1"/>
</dbReference>
<feature type="transmembrane region" description="Helical" evidence="4">
    <location>
        <begin position="6"/>
        <end position="39"/>
    </location>
</feature>
<dbReference type="AlphaFoldDB" id="A0A3P8KX89"/>
<keyword evidence="4" id="KW-0812">Transmembrane</keyword>